<evidence type="ECO:0000256" key="3">
    <source>
        <dbReference type="ARBA" id="ARBA00022576"/>
    </source>
</evidence>
<dbReference type="GO" id="GO:0005737">
    <property type="term" value="C:cytoplasm"/>
    <property type="evidence" value="ECO:0007669"/>
    <property type="project" value="UniProtKB-SubCell"/>
</dbReference>
<comment type="subunit">
    <text evidence="9">Homodimer.</text>
</comment>
<dbReference type="InterPro" id="IPR015422">
    <property type="entry name" value="PyrdxlP-dep_Trfase_small"/>
</dbReference>
<dbReference type="AlphaFoldDB" id="A0A2S6EZG7"/>
<dbReference type="HAMAP" id="MF_00834">
    <property type="entry name" value="BioA"/>
    <property type="match status" value="1"/>
</dbReference>
<dbReference type="GO" id="GO:0004141">
    <property type="term" value="F:dethiobiotin synthase activity"/>
    <property type="evidence" value="ECO:0007669"/>
    <property type="project" value="TreeGrafter"/>
</dbReference>
<feature type="site" description="Participates in the substrate recognition with KAPA and in a stacking interaction with the adenine ring of SAM" evidence="9">
    <location>
        <position position="35"/>
    </location>
</feature>
<dbReference type="GO" id="GO:0004015">
    <property type="term" value="F:adenosylmethionine-8-amino-7-oxononanoate transaminase activity"/>
    <property type="evidence" value="ECO:0007669"/>
    <property type="project" value="UniProtKB-UniRule"/>
</dbReference>
<evidence type="ECO:0000256" key="2">
    <source>
        <dbReference type="ARBA" id="ARBA00005063"/>
    </source>
</evidence>
<keyword evidence="6 9" id="KW-0093">Biotin biosynthesis</keyword>
<dbReference type="EC" id="2.6.1.62" evidence="9"/>
<dbReference type="PROSITE" id="PS00600">
    <property type="entry name" value="AA_TRANSFER_CLASS_3"/>
    <property type="match status" value="1"/>
</dbReference>
<reference evidence="10 11" key="1">
    <citation type="submission" date="2018-02" db="EMBL/GenBank/DDBJ databases">
        <title>Draft genome sequences of four Legionella pneumophila clinical strains isolated in Ontario.</title>
        <authorList>
            <person name="Fortuna A."/>
            <person name="Ramnarine R."/>
            <person name="Li A."/>
            <person name="Frantz C."/>
            <person name="Mallo G."/>
        </authorList>
    </citation>
    <scope>NUCLEOTIDE SEQUENCE [LARGE SCALE GENOMIC DNA]</scope>
    <source>
        <strain evidence="10 11">LG61</strain>
    </source>
</reference>
<dbReference type="Gene3D" id="3.40.640.10">
    <property type="entry name" value="Type I PLP-dependent aspartate aminotransferase-like (Major domain)"/>
    <property type="match status" value="1"/>
</dbReference>
<dbReference type="PANTHER" id="PTHR42684:SF3">
    <property type="entry name" value="ADENOSYLMETHIONINE-8-AMINO-7-OXONONANOATE AMINOTRANSFERASE"/>
    <property type="match status" value="1"/>
</dbReference>
<feature type="binding site" evidence="9">
    <location>
        <position position="267"/>
    </location>
    <ligand>
        <name>pyridoxal 5'-phosphate</name>
        <dbReference type="ChEBI" id="CHEBI:597326"/>
    </ligand>
</feature>
<dbReference type="PIRSF" id="PIRSF000521">
    <property type="entry name" value="Transaminase_4ab_Lys_Orn"/>
    <property type="match status" value="1"/>
</dbReference>
<feature type="binding site" evidence="9">
    <location>
        <begin position="332"/>
        <end position="333"/>
    </location>
    <ligand>
        <name>pyridoxal 5'-phosphate</name>
        <dbReference type="ChEBI" id="CHEBI:597326"/>
    </ligand>
</feature>
<organism evidence="10 11">
    <name type="scientific">Legionella pneumophila</name>
    <dbReference type="NCBI Taxonomy" id="446"/>
    <lineage>
        <taxon>Bacteria</taxon>
        <taxon>Pseudomonadati</taxon>
        <taxon>Pseudomonadota</taxon>
        <taxon>Gammaproteobacteria</taxon>
        <taxon>Legionellales</taxon>
        <taxon>Legionellaceae</taxon>
        <taxon>Legionella</taxon>
    </lineage>
</organism>
<comment type="similarity">
    <text evidence="9">Belongs to the class-III pyridoxal-phosphate-dependent aminotransferase family. BioA subfamily.</text>
</comment>
<feature type="binding site" evidence="9">
    <location>
        <position position="419"/>
    </location>
    <ligand>
        <name>substrate</name>
    </ligand>
</feature>
<dbReference type="InterPro" id="IPR049704">
    <property type="entry name" value="Aminotrans_3_PPA_site"/>
</dbReference>
<dbReference type="EMBL" id="PQWY01000011">
    <property type="protein sequence ID" value="PPK30583.1"/>
    <property type="molecule type" value="Genomic_DNA"/>
</dbReference>
<evidence type="ECO:0000256" key="9">
    <source>
        <dbReference type="HAMAP-Rule" id="MF_00834"/>
    </source>
</evidence>
<comment type="cofactor">
    <cofactor evidence="1 9">
        <name>pyridoxal 5'-phosphate</name>
        <dbReference type="ChEBI" id="CHEBI:597326"/>
    </cofactor>
</comment>
<dbReference type="SUPFAM" id="SSF53383">
    <property type="entry name" value="PLP-dependent transferases"/>
    <property type="match status" value="1"/>
</dbReference>
<evidence type="ECO:0000313" key="10">
    <source>
        <dbReference type="EMBL" id="PPK30583.1"/>
    </source>
</evidence>
<feature type="binding site" evidence="9">
    <location>
        <position position="296"/>
    </location>
    <ligand>
        <name>substrate</name>
    </ligand>
</feature>
<dbReference type="InterPro" id="IPR005815">
    <property type="entry name" value="BioA"/>
</dbReference>
<dbReference type="InterPro" id="IPR015421">
    <property type="entry name" value="PyrdxlP-dep_Trfase_major"/>
</dbReference>
<keyword evidence="5 9" id="KW-0949">S-adenosyl-L-methionine</keyword>
<dbReference type="NCBIfam" id="TIGR00508">
    <property type="entry name" value="bioA"/>
    <property type="match status" value="1"/>
</dbReference>
<feature type="binding site" evidence="9">
    <location>
        <begin position="129"/>
        <end position="130"/>
    </location>
    <ligand>
        <name>pyridoxal 5'-phosphate</name>
        <dbReference type="ChEBI" id="CHEBI:597326"/>
    </ligand>
</feature>
<protein>
    <recommendedName>
        <fullName evidence="9">Adenosylmethionine-8-amino-7-oxononanoate aminotransferase</fullName>
        <ecNumber evidence="9">2.6.1.62</ecNumber>
    </recommendedName>
    <alternativeName>
        <fullName evidence="9">7,8-diamino-pelargonic acid aminotransferase</fullName>
        <shortName evidence="9">DAPA AT</shortName>
        <shortName evidence="9">DAPA aminotransferase</shortName>
    </alternativeName>
    <alternativeName>
        <fullName evidence="9">7,8-diaminononanoate synthase</fullName>
        <shortName evidence="9">DANS</shortName>
    </alternativeName>
    <alternativeName>
        <fullName evidence="9">Diaminopelargonic acid synthase</fullName>
    </alternativeName>
</protein>
<dbReference type="GO" id="GO:0030170">
    <property type="term" value="F:pyridoxal phosphate binding"/>
    <property type="evidence" value="ECO:0007669"/>
    <property type="project" value="UniProtKB-UniRule"/>
</dbReference>
<dbReference type="GO" id="GO:0009102">
    <property type="term" value="P:biotin biosynthetic process"/>
    <property type="evidence" value="ECO:0007669"/>
    <property type="project" value="UniProtKB-UniRule"/>
</dbReference>
<evidence type="ECO:0000256" key="6">
    <source>
        <dbReference type="ARBA" id="ARBA00022756"/>
    </source>
</evidence>
<dbReference type="OrthoDB" id="9801052at2"/>
<comment type="function">
    <text evidence="9">Catalyzes the transfer of the alpha-amino group from S-adenosyl-L-methionine (SAM) to 7-keto-8-aminopelargonic acid (KAPA) to form 7,8-diaminopelargonic acid (DAPA). It is the only aminotransferase known to utilize SAM as an amino donor.</text>
</comment>
<accession>A0A2S6EZG7</accession>
<evidence type="ECO:0000256" key="1">
    <source>
        <dbReference type="ARBA" id="ARBA00001933"/>
    </source>
</evidence>
<keyword evidence="3 9" id="KW-0032">Aminotransferase</keyword>
<feature type="binding site" evidence="9">
    <location>
        <position position="71"/>
    </location>
    <ligand>
        <name>substrate</name>
    </ligand>
</feature>
<keyword evidence="4 9" id="KW-0808">Transferase</keyword>
<evidence type="ECO:0000313" key="11">
    <source>
        <dbReference type="Proteomes" id="UP000239239"/>
    </source>
</evidence>
<dbReference type="Pfam" id="PF00202">
    <property type="entry name" value="Aminotran_3"/>
    <property type="match status" value="1"/>
</dbReference>
<dbReference type="Proteomes" id="UP000239239">
    <property type="component" value="Unassembled WGS sequence"/>
</dbReference>
<dbReference type="InterPro" id="IPR015424">
    <property type="entry name" value="PyrdxlP-dep_Trfase"/>
</dbReference>
<dbReference type="Gene3D" id="3.90.1150.10">
    <property type="entry name" value="Aspartate Aminotransferase, domain 1"/>
    <property type="match status" value="1"/>
</dbReference>
<keyword evidence="7 9" id="KW-0663">Pyridoxal phosphate</keyword>
<comment type="caution">
    <text evidence="10">The sequence shown here is derived from an EMBL/GenBank/DDBJ whole genome shotgun (WGS) entry which is preliminary data.</text>
</comment>
<sequence length="460" mass="50923">MNMIKSRLYLSTKIFKMVNIDQLIAKDLKHIWHPCSQMKDFETCPPIVINKAQGSYLYTNEGPLIDAISSWWCKSLGHGHPAVIAAIKNQLDCFEHVISANTTHPAAVELAEKLSEITGKQHVFFASDGSSAVEIAMKLAIHASQIKGNKNKNQFIALKNGYHGETIGTMSVSDLGIYKAPYASFGVQCHYIDDIPYVTGSQDPLWKNCDTYWNKVVQQLNKICDRVCAVLLEPIIQGAGGMLCYSADFLAKISLWAKEKGIYLIADEIMTGIGRTGEWLACDHAHIKPDLICLSKGLTSGSIPFSCVMIDSALFDLFYDDYHAGKSFLHSHTYSGNPLAISAALATIKTIEQDNLLMHSQELGEIMFSYLQDIARDSKKLVNVRGIGAVVAADLIESSHTRIGFKIYQEAIRQGALIRPIGNTLYWLPPLNTDKKIIGKLAEITLNSIEEAYNKAQGYE</sequence>
<dbReference type="PANTHER" id="PTHR42684">
    <property type="entry name" value="ADENOSYLMETHIONINE-8-AMINO-7-OXONONANOATE AMINOTRANSFERASE"/>
    <property type="match status" value="1"/>
</dbReference>
<dbReference type="UniPathway" id="UPA00078">
    <property type="reaction ID" value="UER00160"/>
</dbReference>
<feature type="binding site" evidence="9">
    <location>
        <position position="331"/>
    </location>
    <ligand>
        <name>substrate</name>
    </ligand>
</feature>
<comment type="catalytic activity">
    <reaction evidence="8 9">
        <text>(8S)-8-amino-7-oxononanoate + S-adenosyl-L-methionine = S-adenosyl-4-methylsulfanyl-2-oxobutanoate + (7R,8S)-7,8-diammoniononanoate</text>
        <dbReference type="Rhea" id="RHEA:16861"/>
        <dbReference type="ChEBI" id="CHEBI:16490"/>
        <dbReference type="ChEBI" id="CHEBI:59789"/>
        <dbReference type="ChEBI" id="CHEBI:149468"/>
        <dbReference type="ChEBI" id="CHEBI:149469"/>
        <dbReference type="EC" id="2.6.1.62"/>
    </reaction>
</comment>
<feature type="binding site" evidence="9">
    <location>
        <position position="162"/>
    </location>
    <ligand>
        <name>substrate</name>
    </ligand>
</feature>
<name>A0A2S6EZG7_LEGPN</name>
<dbReference type="InterPro" id="IPR005814">
    <property type="entry name" value="Aminotrans_3"/>
</dbReference>
<keyword evidence="9" id="KW-0963">Cytoplasm</keyword>
<proteinExistence type="inferred from homology"/>
<gene>
    <name evidence="9 10" type="primary">bioA</name>
    <name evidence="10" type="ORF">C3928_07400</name>
</gene>
<evidence type="ECO:0000256" key="8">
    <source>
        <dbReference type="ARBA" id="ARBA00048449"/>
    </source>
</evidence>
<comment type="pathway">
    <text evidence="2 9">Cofactor biosynthesis; biotin biosynthesis; 7,8-diaminononanoate from 8-amino-7-oxononanoate (SAM route): step 1/1.</text>
</comment>
<evidence type="ECO:0000256" key="4">
    <source>
        <dbReference type="ARBA" id="ARBA00022679"/>
    </source>
</evidence>
<evidence type="ECO:0000256" key="7">
    <source>
        <dbReference type="ARBA" id="ARBA00022898"/>
    </source>
</evidence>
<feature type="modified residue" description="N6-(pyridoxal phosphate)lysine" evidence="9">
    <location>
        <position position="296"/>
    </location>
</feature>
<comment type="subcellular location">
    <subcellularLocation>
        <location evidence="9">Cytoplasm</location>
    </subcellularLocation>
</comment>
<dbReference type="CDD" id="cd00610">
    <property type="entry name" value="OAT_like"/>
    <property type="match status" value="1"/>
</dbReference>
<evidence type="ECO:0000256" key="5">
    <source>
        <dbReference type="ARBA" id="ARBA00022691"/>
    </source>
</evidence>